<dbReference type="InterPro" id="IPR000782">
    <property type="entry name" value="FAS1_domain"/>
</dbReference>
<accession>A0ABT6A3Q6</accession>
<gene>
    <name evidence="4" type="ORF">P3H78_11615</name>
</gene>
<feature type="chain" id="PRO_5046076176" evidence="2">
    <location>
        <begin position="30"/>
        <end position="205"/>
    </location>
</feature>
<feature type="signal peptide" evidence="2">
    <location>
        <begin position="1"/>
        <end position="29"/>
    </location>
</feature>
<feature type="region of interest" description="Disordered" evidence="1">
    <location>
        <begin position="30"/>
        <end position="64"/>
    </location>
</feature>
<evidence type="ECO:0000313" key="5">
    <source>
        <dbReference type="Proteomes" id="UP001221150"/>
    </source>
</evidence>
<evidence type="ECO:0000259" key="3">
    <source>
        <dbReference type="PROSITE" id="PS50213"/>
    </source>
</evidence>
<dbReference type="SMART" id="SM00554">
    <property type="entry name" value="FAS1"/>
    <property type="match status" value="1"/>
</dbReference>
<sequence length="205" mass="21219">MKSTRTRTTVAVAAAIPLACAGLAPHAFADSARTDSPSPGSPSPSSSVTPFGPGCSSLPNKGDGSAVAMAREKVANAVAANPKLSQLAAALKKAGLDKTLNDAKKISVFAPTDEAFKKLSKSQLQSLMNNPGELKKILTYHVVDQEITRSELPSGSFKTREGSMLTTSGSGDMFKVDKTANITCGDLKAANATVFLVDQVLTPPK</sequence>
<dbReference type="SUPFAM" id="SSF82153">
    <property type="entry name" value="FAS1 domain"/>
    <property type="match status" value="1"/>
</dbReference>
<evidence type="ECO:0000256" key="2">
    <source>
        <dbReference type="SAM" id="SignalP"/>
    </source>
</evidence>
<feature type="compositionally biased region" description="Low complexity" evidence="1">
    <location>
        <begin position="43"/>
        <end position="54"/>
    </location>
</feature>
<dbReference type="RefSeq" id="WP_276108834.1">
    <property type="nucleotide sequence ID" value="NZ_JARJBB010000005.1"/>
</dbReference>
<name>A0ABT6A3Q6_9ACTN</name>
<dbReference type="PANTHER" id="PTHR10900">
    <property type="entry name" value="PERIOSTIN-RELATED"/>
    <property type="match status" value="1"/>
</dbReference>
<dbReference type="Gene3D" id="2.30.180.10">
    <property type="entry name" value="FAS1 domain"/>
    <property type="match status" value="1"/>
</dbReference>
<reference evidence="4 5" key="1">
    <citation type="submission" date="2023-03" db="EMBL/GenBank/DDBJ databases">
        <title>Draft genome sequence of Streptomyces sp. K1PA1 isolated from peat swamp forest in Thailand.</title>
        <authorList>
            <person name="Klaysubun C."/>
            <person name="Duangmal K."/>
        </authorList>
    </citation>
    <scope>NUCLEOTIDE SEQUENCE [LARGE SCALE GENOMIC DNA]</scope>
    <source>
        <strain evidence="4 5">K1PA1</strain>
    </source>
</reference>
<proteinExistence type="predicted"/>
<dbReference type="PROSITE" id="PS50213">
    <property type="entry name" value="FAS1"/>
    <property type="match status" value="1"/>
</dbReference>
<comment type="caution">
    <text evidence="4">The sequence shown here is derived from an EMBL/GenBank/DDBJ whole genome shotgun (WGS) entry which is preliminary data.</text>
</comment>
<feature type="domain" description="FAS1" evidence="3">
    <location>
        <begin position="71"/>
        <end position="201"/>
    </location>
</feature>
<protein>
    <submittedName>
        <fullName evidence="4">Fasciclin domain-containing protein</fullName>
    </submittedName>
</protein>
<evidence type="ECO:0000256" key="1">
    <source>
        <dbReference type="SAM" id="MobiDB-lite"/>
    </source>
</evidence>
<dbReference type="Pfam" id="PF02469">
    <property type="entry name" value="Fasciclin"/>
    <property type="match status" value="1"/>
</dbReference>
<dbReference type="InterPro" id="IPR036378">
    <property type="entry name" value="FAS1_dom_sf"/>
</dbReference>
<dbReference type="InterPro" id="IPR050904">
    <property type="entry name" value="Adhesion/Biosynth-related"/>
</dbReference>
<keyword evidence="2" id="KW-0732">Signal</keyword>
<organism evidence="4 5">
    <name type="scientific">Streptomyces tropicalis</name>
    <dbReference type="NCBI Taxonomy" id="3034234"/>
    <lineage>
        <taxon>Bacteria</taxon>
        <taxon>Bacillati</taxon>
        <taxon>Actinomycetota</taxon>
        <taxon>Actinomycetes</taxon>
        <taxon>Kitasatosporales</taxon>
        <taxon>Streptomycetaceae</taxon>
        <taxon>Streptomyces</taxon>
    </lineage>
</organism>
<dbReference type="EMBL" id="JARJBB010000005">
    <property type="protein sequence ID" value="MDF3299273.1"/>
    <property type="molecule type" value="Genomic_DNA"/>
</dbReference>
<evidence type="ECO:0000313" key="4">
    <source>
        <dbReference type="EMBL" id="MDF3299273.1"/>
    </source>
</evidence>
<dbReference type="PANTHER" id="PTHR10900:SF77">
    <property type="entry name" value="FI19380P1"/>
    <property type="match status" value="1"/>
</dbReference>
<keyword evidence="5" id="KW-1185">Reference proteome</keyword>
<dbReference type="Proteomes" id="UP001221150">
    <property type="component" value="Unassembled WGS sequence"/>
</dbReference>